<comment type="caution">
    <text evidence="14">The sequence shown here is derived from an EMBL/GenBank/DDBJ whole genome shotgun (WGS) entry which is preliminary data.</text>
</comment>
<evidence type="ECO:0000259" key="12">
    <source>
        <dbReference type="Pfam" id="PF02767"/>
    </source>
</evidence>
<evidence type="ECO:0000256" key="2">
    <source>
        <dbReference type="ARBA" id="ARBA00010752"/>
    </source>
</evidence>
<accession>A0ABU0E1V6</accession>
<dbReference type="Pfam" id="PF00712">
    <property type="entry name" value="DNA_pol3_beta"/>
    <property type="match status" value="1"/>
</dbReference>
<keyword evidence="7 10" id="KW-0235">DNA replication</keyword>
<dbReference type="InterPro" id="IPR022634">
    <property type="entry name" value="DNA_polIII_beta_N"/>
</dbReference>
<evidence type="ECO:0000256" key="5">
    <source>
        <dbReference type="ARBA" id="ARBA00022679"/>
    </source>
</evidence>
<dbReference type="InterPro" id="IPR001001">
    <property type="entry name" value="DNA_polIII_beta"/>
</dbReference>
<keyword evidence="4 10" id="KW-0963">Cytoplasm</keyword>
<dbReference type="RefSeq" id="WP_307406982.1">
    <property type="nucleotide sequence ID" value="NZ_JAUSUR010000002.1"/>
</dbReference>
<feature type="domain" description="DNA polymerase III beta sliding clamp central" evidence="12">
    <location>
        <begin position="135"/>
        <end position="246"/>
    </location>
</feature>
<dbReference type="Pfam" id="PF02768">
    <property type="entry name" value="DNA_pol3_beta_3"/>
    <property type="match status" value="1"/>
</dbReference>
<feature type="domain" description="DNA polymerase III beta sliding clamp C-terminal" evidence="13">
    <location>
        <begin position="248"/>
        <end position="369"/>
    </location>
</feature>
<evidence type="ECO:0000313" key="14">
    <source>
        <dbReference type="EMBL" id="MDQ0360806.1"/>
    </source>
</evidence>
<evidence type="ECO:0000256" key="6">
    <source>
        <dbReference type="ARBA" id="ARBA00022695"/>
    </source>
</evidence>
<dbReference type="EMBL" id="JAUSUR010000002">
    <property type="protein sequence ID" value="MDQ0360806.1"/>
    <property type="molecule type" value="Genomic_DNA"/>
</dbReference>
<protein>
    <recommendedName>
        <fullName evidence="3 10">Beta sliding clamp</fullName>
    </recommendedName>
</protein>
<gene>
    <name evidence="14" type="ORF">J2S15_001551</name>
</gene>
<dbReference type="InterPro" id="IPR022635">
    <property type="entry name" value="DNA_polIII_beta_C"/>
</dbReference>
<evidence type="ECO:0000256" key="10">
    <source>
        <dbReference type="PIRNR" id="PIRNR000804"/>
    </source>
</evidence>
<keyword evidence="15" id="KW-1185">Reference proteome</keyword>
<organism evidence="14 15">
    <name type="scientific">Breznakia pachnodae</name>
    <dbReference type="NCBI Taxonomy" id="265178"/>
    <lineage>
        <taxon>Bacteria</taxon>
        <taxon>Bacillati</taxon>
        <taxon>Bacillota</taxon>
        <taxon>Erysipelotrichia</taxon>
        <taxon>Erysipelotrichales</taxon>
        <taxon>Erysipelotrichaceae</taxon>
        <taxon>Breznakia</taxon>
    </lineage>
</organism>
<dbReference type="CDD" id="cd00140">
    <property type="entry name" value="beta_clamp"/>
    <property type="match status" value="1"/>
</dbReference>
<dbReference type="PANTHER" id="PTHR30478">
    <property type="entry name" value="DNA POLYMERASE III SUBUNIT BETA"/>
    <property type="match status" value="1"/>
</dbReference>
<evidence type="ECO:0000256" key="9">
    <source>
        <dbReference type="ARBA" id="ARBA00023125"/>
    </source>
</evidence>
<evidence type="ECO:0000256" key="7">
    <source>
        <dbReference type="ARBA" id="ARBA00022705"/>
    </source>
</evidence>
<comment type="subunit">
    <text evidence="10">Forms a ring-shaped head-to-tail homodimer around DNA.</text>
</comment>
<evidence type="ECO:0000256" key="4">
    <source>
        <dbReference type="ARBA" id="ARBA00022490"/>
    </source>
</evidence>
<comment type="similarity">
    <text evidence="2 10">Belongs to the beta sliding clamp family.</text>
</comment>
<keyword evidence="9" id="KW-0238">DNA-binding</keyword>
<evidence type="ECO:0000256" key="3">
    <source>
        <dbReference type="ARBA" id="ARBA00021035"/>
    </source>
</evidence>
<keyword evidence="6 10" id="KW-0548">Nucleotidyltransferase</keyword>
<dbReference type="Proteomes" id="UP001230220">
    <property type="component" value="Unassembled WGS sequence"/>
</dbReference>
<dbReference type="PIRSF" id="PIRSF000804">
    <property type="entry name" value="DNA_pol_III_b"/>
    <property type="match status" value="1"/>
</dbReference>
<keyword evidence="5 10" id="KW-0808">Transferase</keyword>
<dbReference type="NCBIfam" id="TIGR00663">
    <property type="entry name" value="dnan"/>
    <property type="match status" value="1"/>
</dbReference>
<dbReference type="PANTHER" id="PTHR30478:SF0">
    <property type="entry name" value="BETA SLIDING CLAMP"/>
    <property type="match status" value="1"/>
</dbReference>
<keyword evidence="8 10" id="KW-0239">DNA-directed DNA polymerase</keyword>
<evidence type="ECO:0000256" key="1">
    <source>
        <dbReference type="ARBA" id="ARBA00004496"/>
    </source>
</evidence>
<dbReference type="Gene3D" id="3.10.150.10">
    <property type="entry name" value="DNA Polymerase III, subunit A, domain 2"/>
    <property type="match status" value="1"/>
</dbReference>
<comment type="subcellular location">
    <subcellularLocation>
        <location evidence="1 10">Cytoplasm</location>
    </subcellularLocation>
</comment>
<evidence type="ECO:0000259" key="11">
    <source>
        <dbReference type="Pfam" id="PF00712"/>
    </source>
</evidence>
<name>A0ABU0E1V6_9FIRM</name>
<dbReference type="SUPFAM" id="SSF55979">
    <property type="entry name" value="DNA clamp"/>
    <property type="match status" value="3"/>
</dbReference>
<dbReference type="Gene3D" id="3.70.10.10">
    <property type="match status" value="1"/>
</dbReference>
<dbReference type="SMART" id="SM00480">
    <property type="entry name" value="POL3Bc"/>
    <property type="match status" value="1"/>
</dbReference>
<dbReference type="GO" id="GO:0003887">
    <property type="term" value="F:DNA-directed DNA polymerase activity"/>
    <property type="evidence" value="ECO:0007669"/>
    <property type="project" value="UniProtKB-EC"/>
</dbReference>
<evidence type="ECO:0000256" key="8">
    <source>
        <dbReference type="ARBA" id="ARBA00022932"/>
    </source>
</evidence>
<dbReference type="Pfam" id="PF02767">
    <property type="entry name" value="DNA_pol3_beta_2"/>
    <property type="match status" value="1"/>
</dbReference>
<feature type="domain" description="DNA polymerase III beta sliding clamp N-terminal" evidence="11">
    <location>
        <begin position="1"/>
        <end position="125"/>
    </location>
</feature>
<dbReference type="InterPro" id="IPR022637">
    <property type="entry name" value="DNA_polIII_beta_cen"/>
</dbReference>
<comment type="function">
    <text evidence="10">Confers DNA tethering and processivity to DNA polymerases and other proteins. Acts as a clamp, forming a ring around DNA (a reaction catalyzed by the clamp-loading complex) which diffuses in an ATP-independent manner freely and bidirectionally along dsDNA. Initially characterized for its ability to contact the catalytic subunit of DNA polymerase III (Pol III), a complex, multichain enzyme responsible for most of the replicative synthesis in bacteria; Pol III exhibits 3'-5' exonuclease proofreading activity. The beta chain is required for initiation of replication as well as for processivity of DNA replication.</text>
</comment>
<dbReference type="InterPro" id="IPR046938">
    <property type="entry name" value="DNA_clamp_sf"/>
</dbReference>
<sequence length="372" mass="42082">MFFKVSKRELLNGLNIVSRAISNYSPLPAFSGIKFNVNETDICLMASDSDISIKTYLSARDEYHLEIIRTGSIVIEAKYILDIVRKMDTDIIEIEVADGCNVKISDENSEFNIIGMYANEYPLIDFDKSEDFFTIGSTELKKIINQTIFATSDKDTRPYLNGINFFIDGDNVECTATDSYRLAKTSFKINKSFNYNIIIPAKSLNELMKSLDEDKEIEVYLSNKKVLFIVDNTTIQTRLIDGKFPDTKQLIPESFAYELQLDIRDILGSIDRVSFIKNDGVNIIKLDLNSEESILSSKSQDIGSAIETLRTAQFTGDNLSISFNGRYVFEAIKAINSSTIVFKFSGEMKPFIIQGVEDDKVLQLVLPVRTYL</sequence>
<evidence type="ECO:0000313" key="15">
    <source>
        <dbReference type="Proteomes" id="UP001230220"/>
    </source>
</evidence>
<evidence type="ECO:0000259" key="13">
    <source>
        <dbReference type="Pfam" id="PF02768"/>
    </source>
</evidence>
<reference evidence="14 15" key="1">
    <citation type="submission" date="2023-07" db="EMBL/GenBank/DDBJ databases">
        <title>Genomic Encyclopedia of Type Strains, Phase IV (KMG-IV): sequencing the most valuable type-strain genomes for metagenomic binning, comparative biology and taxonomic classification.</title>
        <authorList>
            <person name="Goeker M."/>
        </authorList>
    </citation>
    <scope>NUCLEOTIDE SEQUENCE [LARGE SCALE GENOMIC DNA]</scope>
    <source>
        <strain evidence="14 15">DSM 16784</strain>
    </source>
</reference>
<proteinExistence type="inferred from homology"/>